<name>A0A919DVS4_9ACTN</name>
<evidence type="ECO:0000259" key="4">
    <source>
        <dbReference type="SMART" id="SM01012"/>
    </source>
</evidence>
<evidence type="ECO:0000256" key="3">
    <source>
        <dbReference type="SAM" id="MobiDB-lite"/>
    </source>
</evidence>
<dbReference type="GO" id="GO:0003723">
    <property type="term" value="F:RNA binding"/>
    <property type="evidence" value="ECO:0007669"/>
    <property type="project" value="InterPro"/>
</dbReference>
<dbReference type="InterPro" id="IPR029016">
    <property type="entry name" value="GAF-like_dom_sf"/>
</dbReference>
<dbReference type="Proteomes" id="UP000630718">
    <property type="component" value="Unassembled WGS sequence"/>
</dbReference>
<evidence type="ECO:0000256" key="2">
    <source>
        <dbReference type="ARBA" id="ARBA00023163"/>
    </source>
</evidence>
<dbReference type="SUPFAM" id="SSF55781">
    <property type="entry name" value="GAF domain-like"/>
    <property type="match status" value="1"/>
</dbReference>
<reference evidence="5" key="2">
    <citation type="submission" date="2020-09" db="EMBL/GenBank/DDBJ databases">
        <authorList>
            <person name="Sun Q."/>
            <person name="Ohkuma M."/>
        </authorList>
    </citation>
    <scope>NUCLEOTIDE SEQUENCE</scope>
    <source>
        <strain evidence="5">JCM 4477</strain>
    </source>
</reference>
<keyword evidence="6" id="KW-1185">Reference proteome</keyword>
<keyword evidence="1" id="KW-0805">Transcription regulation</keyword>
<reference evidence="5" key="1">
    <citation type="journal article" date="2014" name="Int. J. Syst. Evol. Microbiol.">
        <title>Complete genome sequence of Corynebacterium casei LMG S-19264T (=DSM 44701T), isolated from a smear-ripened cheese.</title>
        <authorList>
            <consortium name="US DOE Joint Genome Institute (JGI-PGF)"/>
            <person name="Walter F."/>
            <person name="Albersmeier A."/>
            <person name="Kalinowski J."/>
            <person name="Ruckert C."/>
        </authorList>
    </citation>
    <scope>NUCLEOTIDE SEQUENCE</scope>
    <source>
        <strain evidence="5">JCM 4477</strain>
    </source>
</reference>
<dbReference type="Gene3D" id="3.30.450.40">
    <property type="match status" value="1"/>
</dbReference>
<protein>
    <recommendedName>
        <fullName evidence="4">ANTAR domain-containing protein</fullName>
    </recommendedName>
</protein>
<evidence type="ECO:0000256" key="1">
    <source>
        <dbReference type="ARBA" id="ARBA00023015"/>
    </source>
</evidence>
<proteinExistence type="predicted"/>
<dbReference type="InterPro" id="IPR036388">
    <property type="entry name" value="WH-like_DNA-bd_sf"/>
</dbReference>
<dbReference type="InterPro" id="IPR005561">
    <property type="entry name" value="ANTAR"/>
</dbReference>
<dbReference type="SMART" id="SM01012">
    <property type="entry name" value="ANTAR"/>
    <property type="match status" value="1"/>
</dbReference>
<feature type="region of interest" description="Disordered" evidence="3">
    <location>
        <begin position="1"/>
        <end position="21"/>
    </location>
</feature>
<dbReference type="Pfam" id="PF01590">
    <property type="entry name" value="GAF"/>
    <property type="match status" value="1"/>
</dbReference>
<dbReference type="Pfam" id="PF03861">
    <property type="entry name" value="ANTAR"/>
    <property type="match status" value="1"/>
</dbReference>
<evidence type="ECO:0000313" key="6">
    <source>
        <dbReference type="Proteomes" id="UP000630718"/>
    </source>
</evidence>
<dbReference type="AlphaFoldDB" id="A0A919DVS4"/>
<dbReference type="InterPro" id="IPR012074">
    <property type="entry name" value="GAF_ANTAR"/>
</dbReference>
<accession>A0A919DVS4</accession>
<dbReference type="InterPro" id="IPR003018">
    <property type="entry name" value="GAF"/>
</dbReference>
<gene>
    <name evidence="5" type="ORF">GCM10018772_11570</name>
</gene>
<dbReference type="EMBL" id="BNBI01000002">
    <property type="protein sequence ID" value="GHE89456.1"/>
    <property type="molecule type" value="Genomic_DNA"/>
</dbReference>
<keyword evidence="2" id="KW-0804">Transcription</keyword>
<dbReference type="PIRSF" id="PIRSF036625">
    <property type="entry name" value="GAF_ANTAR"/>
    <property type="match status" value="1"/>
</dbReference>
<feature type="compositionally biased region" description="Pro residues" evidence="3">
    <location>
        <begin position="1"/>
        <end position="14"/>
    </location>
</feature>
<comment type="caution">
    <text evidence="5">The sequence shown here is derived from an EMBL/GenBank/DDBJ whole genome shotgun (WGS) entry which is preliminary data.</text>
</comment>
<dbReference type="Gene3D" id="1.10.10.10">
    <property type="entry name" value="Winged helix-like DNA-binding domain superfamily/Winged helix DNA-binding domain"/>
    <property type="match status" value="1"/>
</dbReference>
<organism evidence="5 6">
    <name type="scientific">Streptomyces fumanus</name>
    <dbReference type="NCBI Taxonomy" id="67302"/>
    <lineage>
        <taxon>Bacteria</taxon>
        <taxon>Bacillati</taxon>
        <taxon>Actinomycetota</taxon>
        <taxon>Actinomycetes</taxon>
        <taxon>Kitasatosporales</taxon>
        <taxon>Streptomycetaceae</taxon>
        <taxon>Streptomyces</taxon>
    </lineage>
</organism>
<sequence>MRPSDDPPASPGRPGPDDDAGQARAVDLIADGVRGVPPDQVPARLCEVAVRLLPVSGASASLRGDGVPVRLCASGERAGQLAEIQATLGEGPSVHAAATGLPVLVHDLTRGADAVRWPVYAQQITAAGVRAVYALPLGTDAMCVGTLDLYRDTPGTLTPAELHTARLVAGVLTVALMALPREDEADRVDGQSWLNGLATGHDEVYRAVGMIMAQLGVGTDEALARLRAHAFAGGRTVREAAQEVLTHRHRFDTEER</sequence>
<evidence type="ECO:0000313" key="5">
    <source>
        <dbReference type="EMBL" id="GHE89456.1"/>
    </source>
</evidence>
<feature type="domain" description="ANTAR" evidence="4">
    <location>
        <begin position="190"/>
        <end position="245"/>
    </location>
</feature>